<gene>
    <name evidence="2" type="ORF">COS93_01440</name>
</gene>
<accession>A0A2M6Z3E0</accession>
<evidence type="ECO:0000256" key="1">
    <source>
        <dbReference type="SAM" id="Phobius"/>
    </source>
</evidence>
<comment type="caution">
    <text evidence="2">The sequence shown here is derived from an EMBL/GenBank/DDBJ whole genome shotgun (WGS) entry which is preliminary data.</text>
</comment>
<keyword evidence="1" id="KW-1133">Transmembrane helix</keyword>
<keyword evidence="1" id="KW-0472">Membrane</keyword>
<protein>
    <recommendedName>
        <fullName evidence="4">Type 4 fimbrial biogenesis protein PilX N-terminal domain-containing protein</fullName>
    </recommendedName>
</protein>
<keyword evidence="1" id="KW-0812">Transmembrane</keyword>
<name>A0A2M6Z3E0_9BACT</name>
<feature type="transmembrane region" description="Helical" evidence="1">
    <location>
        <begin position="6"/>
        <end position="29"/>
    </location>
</feature>
<evidence type="ECO:0000313" key="3">
    <source>
        <dbReference type="Proteomes" id="UP000228777"/>
    </source>
</evidence>
<sequence>MNKGISLYLVIVILTVSMTVILGLVVLLIGEIQIISPLGDSIVAFYAADAGIEHSLYNLRKEPYGTGIVTGELIIRDNLKASYTVSVEGSKHISYGNYKETNRAIEIEY</sequence>
<proteinExistence type="predicted"/>
<reference evidence="3" key="1">
    <citation type="submission" date="2017-09" db="EMBL/GenBank/DDBJ databases">
        <title>Depth-based differentiation of microbial function through sediment-hosted aquifers and enrichment of novel symbionts in the deep terrestrial subsurface.</title>
        <authorList>
            <person name="Probst A.J."/>
            <person name="Ladd B."/>
            <person name="Jarett J.K."/>
            <person name="Geller-Mcgrath D.E."/>
            <person name="Sieber C.M.K."/>
            <person name="Emerson J.B."/>
            <person name="Anantharaman K."/>
            <person name="Thomas B.C."/>
            <person name="Malmstrom R."/>
            <person name="Stieglmeier M."/>
            <person name="Klingl A."/>
            <person name="Woyke T."/>
            <person name="Ryan C.M."/>
            <person name="Banfield J.F."/>
        </authorList>
    </citation>
    <scope>NUCLEOTIDE SEQUENCE [LARGE SCALE GENOMIC DNA]</scope>
</reference>
<dbReference type="Proteomes" id="UP000228777">
    <property type="component" value="Unassembled WGS sequence"/>
</dbReference>
<dbReference type="EMBL" id="PEWP01000025">
    <property type="protein sequence ID" value="PIU46900.1"/>
    <property type="molecule type" value="Genomic_DNA"/>
</dbReference>
<organism evidence="2 3">
    <name type="scientific">bacterium (Candidatus Gribaldobacteria) CG07_land_8_20_14_0_80_33_18</name>
    <dbReference type="NCBI Taxonomy" id="2014272"/>
    <lineage>
        <taxon>Bacteria</taxon>
        <taxon>Candidatus Gribaldobacteria</taxon>
    </lineage>
</organism>
<evidence type="ECO:0008006" key="4">
    <source>
        <dbReference type="Google" id="ProtNLM"/>
    </source>
</evidence>
<evidence type="ECO:0000313" key="2">
    <source>
        <dbReference type="EMBL" id="PIU46900.1"/>
    </source>
</evidence>
<dbReference type="AlphaFoldDB" id="A0A2M6Z3E0"/>